<dbReference type="AlphaFoldDB" id="A0A4Y8VUW1"/>
<dbReference type="Proteomes" id="UP000297872">
    <property type="component" value="Unassembled WGS sequence"/>
</dbReference>
<keyword evidence="2" id="KW-1185">Reference proteome</keyword>
<dbReference type="OrthoDB" id="191172at2"/>
<comment type="caution">
    <text evidence="1">The sequence shown here is derived from an EMBL/GenBank/DDBJ whole genome shotgun (WGS) entry which is preliminary data.</text>
</comment>
<evidence type="ECO:0008006" key="3">
    <source>
        <dbReference type="Google" id="ProtNLM"/>
    </source>
</evidence>
<sequence length="208" mass="23738">MILDLEHIGNIPVSTSVIASLFTNIEAGNQKVRNLEAAHKIIRLKKGLYVVSPNVSRVALSTELVANHLYAPSYVSMQTALRYYGLIPEAVYTTQSMTLKHSRCFDTPVGRFEYKNMSREAFPIGITSINRQSYAFLMATPEKALCDLIANSPKVNLRYLKDVEVYLEEDIRMEKDDFKNMDISIFERYAQVGKKSKSIETLIKYLRK</sequence>
<protein>
    <recommendedName>
        <fullName evidence="3">Transcriptional regulator, AbiEi antitoxin, Type IV TA system</fullName>
    </recommendedName>
</protein>
<gene>
    <name evidence="1" type="ORF">EXN75_02205</name>
</gene>
<dbReference type="RefSeq" id="WP_134842621.1">
    <property type="nucleotide sequence ID" value="NZ_SGVY01000004.1"/>
</dbReference>
<evidence type="ECO:0000313" key="1">
    <source>
        <dbReference type="EMBL" id="TFH84176.1"/>
    </source>
</evidence>
<dbReference type="EMBL" id="SGVY01000004">
    <property type="protein sequence ID" value="TFH84176.1"/>
    <property type="molecule type" value="Genomic_DNA"/>
</dbReference>
<dbReference type="GeneID" id="302994108"/>
<reference evidence="1 2" key="1">
    <citation type="submission" date="2019-02" db="EMBL/GenBank/DDBJ databases">
        <title>Draft Genome Sequence of the Prevotella sp. BCRC 81118, Isolated from Human Feces.</title>
        <authorList>
            <person name="Huang C.-H."/>
        </authorList>
    </citation>
    <scope>NUCLEOTIDE SEQUENCE [LARGE SCALE GENOMIC DNA]</scope>
    <source>
        <strain evidence="1 2">BCRC 81118</strain>
    </source>
</reference>
<name>A0A4Y8VUW1_9BACT</name>
<accession>A0A4Y8VUW1</accession>
<proteinExistence type="predicted"/>
<evidence type="ECO:0000313" key="2">
    <source>
        <dbReference type="Proteomes" id="UP000297872"/>
    </source>
</evidence>
<organism evidence="1 2">
    <name type="scientific">Segatella hominis</name>
    <dbReference type="NCBI Taxonomy" id="2518605"/>
    <lineage>
        <taxon>Bacteria</taxon>
        <taxon>Pseudomonadati</taxon>
        <taxon>Bacteroidota</taxon>
        <taxon>Bacteroidia</taxon>
        <taxon>Bacteroidales</taxon>
        <taxon>Prevotellaceae</taxon>
        <taxon>Segatella</taxon>
    </lineage>
</organism>